<dbReference type="RefSeq" id="XP_060387764.1">
    <property type="nucleotide sequence ID" value="XM_060517303.1"/>
</dbReference>
<feature type="region of interest" description="Disordered" evidence="1">
    <location>
        <begin position="1"/>
        <end position="24"/>
    </location>
</feature>
<reference evidence="2 3" key="1">
    <citation type="submission" date="2016-10" db="EMBL/GenBank/DDBJ databases">
        <title>The genome sequence of Colletotrichum fioriniae PJ7.</title>
        <authorList>
            <person name="Baroncelli R."/>
        </authorList>
    </citation>
    <scope>NUCLEOTIDE SEQUENCE [LARGE SCALE GENOMIC DNA]</scope>
    <source>
        <strain evidence="2 3">Tom-12</strain>
    </source>
</reference>
<dbReference type="GeneID" id="85401541"/>
<evidence type="ECO:0000313" key="2">
    <source>
        <dbReference type="EMBL" id="KAK1510688.1"/>
    </source>
</evidence>
<accession>A0ABQ9RRW5</accession>
<proteinExistence type="predicted"/>
<dbReference type="EMBL" id="MLFU01000003">
    <property type="protein sequence ID" value="KAK1510688.1"/>
    <property type="molecule type" value="Genomic_DNA"/>
</dbReference>
<evidence type="ECO:0000256" key="1">
    <source>
        <dbReference type="SAM" id="MobiDB-lite"/>
    </source>
</evidence>
<comment type="caution">
    <text evidence="2">The sequence shown here is derived from an EMBL/GenBank/DDBJ whole genome shotgun (WGS) entry which is preliminary data.</text>
</comment>
<feature type="compositionally biased region" description="Low complexity" evidence="1">
    <location>
        <begin position="1"/>
        <end position="16"/>
    </location>
</feature>
<sequence>MSPTHTTHSTHPSIHPIHPRKSTNQTPESLVFARLAPLHPFVSSILRLPPPPLQSFQPITNRDLRSQLLAVIVLFHRFPLFAITAATISRCAKLPRHIDAVDVPTPHFCSFAPGLTAAFIPSPALHGKDGYPLHLQLHGQMQLRQVRLVRVRVEVETQVQVSTQSPHPLQLSSVGWLQSSCCCSGCHQVSTPGPKVLDLAVYQERMRGGQSNRNCFYASKPTTYAVHPQASRWQKHDESRPRQATFLCSPLCPSADVQLQACHVPWVCFRQPNPHAC</sequence>
<name>A0ABQ9RRW5_9PEZI</name>
<dbReference type="Proteomes" id="UP001227543">
    <property type="component" value="Unassembled WGS sequence"/>
</dbReference>
<organism evidence="2 3">
    <name type="scientific">Colletotrichum tamarilloi</name>
    <dbReference type="NCBI Taxonomy" id="1209934"/>
    <lineage>
        <taxon>Eukaryota</taxon>
        <taxon>Fungi</taxon>
        <taxon>Dikarya</taxon>
        <taxon>Ascomycota</taxon>
        <taxon>Pezizomycotina</taxon>
        <taxon>Sordariomycetes</taxon>
        <taxon>Hypocreomycetidae</taxon>
        <taxon>Glomerellales</taxon>
        <taxon>Glomerellaceae</taxon>
        <taxon>Colletotrichum</taxon>
        <taxon>Colletotrichum acutatum species complex</taxon>
    </lineage>
</organism>
<protein>
    <submittedName>
        <fullName evidence="2">Uncharacterized protein</fullName>
    </submittedName>
</protein>
<gene>
    <name evidence="2" type="ORF">CTAM01_01261</name>
</gene>
<evidence type="ECO:0000313" key="3">
    <source>
        <dbReference type="Proteomes" id="UP001227543"/>
    </source>
</evidence>
<keyword evidence="3" id="KW-1185">Reference proteome</keyword>